<reference evidence="1" key="1">
    <citation type="submission" date="2014-09" db="EMBL/GenBank/DDBJ databases">
        <authorList>
            <person name="Magalhaes I.L.F."/>
            <person name="Oliveira U."/>
            <person name="Santos F.R."/>
            <person name="Vidigal T.H.D.A."/>
            <person name="Brescovit A.D."/>
            <person name="Santos A.J."/>
        </authorList>
    </citation>
    <scope>NUCLEOTIDE SEQUENCE</scope>
    <source>
        <tissue evidence="1">Shoot tissue taken approximately 20 cm above the soil surface</tissue>
    </source>
</reference>
<organism evidence="1">
    <name type="scientific">Arundo donax</name>
    <name type="common">Giant reed</name>
    <name type="synonym">Donax arundinaceus</name>
    <dbReference type="NCBI Taxonomy" id="35708"/>
    <lineage>
        <taxon>Eukaryota</taxon>
        <taxon>Viridiplantae</taxon>
        <taxon>Streptophyta</taxon>
        <taxon>Embryophyta</taxon>
        <taxon>Tracheophyta</taxon>
        <taxon>Spermatophyta</taxon>
        <taxon>Magnoliopsida</taxon>
        <taxon>Liliopsida</taxon>
        <taxon>Poales</taxon>
        <taxon>Poaceae</taxon>
        <taxon>PACMAD clade</taxon>
        <taxon>Arundinoideae</taxon>
        <taxon>Arundineae</taxon>
        <taxon>Arundo</taxon>
    </lineage>
</organism>
<name>A0A0A9CB60_ARUDO</name>
<accession>A0A0A9CB60</accession>
<reference evidence="1" key="2">
    <citation type="journal article" date="2015" name="Data Brief">
        <title>Shoot transcriptome of the giant reed, Arundo donax.</title>
        <authorList>
            <person name="Barrero R.A."/>
            <person name="Guerrero F.D."/>
            <person name="Moolhuijzen P."/>
            <person name="Goolsby J.A."/>
            <person name="Tidwell J."/>
            <person name="Bellgard S.E."/>
            <person name="Bellgard M.I."/>
        </authorList>
    </citation>
    <scope>NUCLEOTIDE SEQUENCE</scope>
    <source>
        <tissue evidence="1">Shoot tissue taken approximately 20 cm above the soil surface</tissue>
    </source>
</reference>
<dbReference type="EMBL" id="GBRH01226217">
    <property type="protein sequence ID" value="JAD71678.1"/>
    <property type="molecule type" value="Transcribed_RNA"/>
</dbReference>
<evidence type="ECO:0000313" key="1">
    <source>
        <dbReference type="EMBL" id="JAD71678.1"/>
    </source>
</evidence>
<protein>
    <submittedName>
        <fullName evidence="1">Uncharacterized protein</fullName>
    </submittedName>
</protein>
<sequence length="36" mass="4032">MAMKMKYGTTLSYLICFFEMAIKSPLIISILNNGST</sequence>
<proteinExistence type="predicted"/>
<dbReference type="AlphaFoldDB" id="A0A0A9CB60"/>